<evidence type="ECO:0000313" key="2">
    <source>
        <dbReference type="EMBL" id="CAA9313247.1"/>
    </source>
</evidence>
<dbReference type="InterPro" id="IPR000835">
    <property type="entry name" value="HTH_MarR-typ"/>
</dbReference>
<dbReference type="AlphaFoldDB" id="A0A6J4KSV3"/>
<dbReference type="PANTHER" id="PTHR33164:SF104">
    <property type="entry name" value="TRANSCRIPTIONAL REGULATORY PROTEIN"/>
    <property type="match status" value="1"/>
</dbReference>
<dbReference type="PROSITE" id="PS50995">
    <property type="entry name" value="HTH_MARR_2"/>
    <property type="match status" value="1"/>
</dbReference>
<dbReference type="GO" id="GO:0003700">
    <property type="term" value="F:DNA-binding transcription factor activity"/>
    <property type="evidence" value="ECO:0007669"/>
    <property type="project" value="InterPro"/>
</dbReference>
<evidence type="ECO:0000259" key="1">
    <source>
        <dbReference type="PROSITE" id="PS50995"/>
    </source>
</evidence>
<proteinExistence type="predicted"/>
<sequence>MTRKPSDAAVHAWARLVRVGDALRAAIEGELKERDFPPLAWYDALLELGRAPDGLLRPFELERQMLLPQYSTSRLVDRLQRAGLVERLGCPEDGRGQFIRITDQGRCLQGRMWPIYAEAIERYVGAKLTEDEARRLSALLEPLADVCGTARARKAATG</sequence>
<dbReference type="SUPFAM" id="SSF46785">
    <property type="entry name" value="Winged helix' DNA-binding domain"/>
    <property type="match status" value="1"/>
</dbReference>
<dbReference type="PANTHER" id="PTHR33164">
    <property type="entry name" value="TRANSCRIPTIONAL REGULATOR, MARR FAMILY"/>
    <property type="match status" value="1"/>
</dbReference>
<dbReference type="GO" id="GO:0006950">
    <property type="term" value="P:response to stress"/>
    <property type="evidence" value="ECO:0007669"/>
    <property type="project" value="TreeGrafter"/>
</dbReference>
<gene>
    <name evidence="2" type="ORF">AVDCRST_MAG90-615</name>
</gene>
<name>A0A6J4KSV3_9HYPH</name>
<organism evidence="2">
    <name type="scientific">uncultured Microvirga sp</name>
    <dbReference type="NCBI Taxonomy" id="412392"/>
    <lineage>
        <taxon>Bacteria</taxon>
        <taxon>Pseudomonadati</taxon>
        <taxon>Pseudomonadota</taxon>
        <taxon>Alphaproteobacteria</taxon>
        <taxon>Hyphomicrobiales</taxon>
        <taxon>Methylobacteriaceae</taxon>
        <taxon>Microvirga</taxon>
        <taxon>environmental samples</taxon>
    </lineage>
</organism>
<dbReference type="PRINTS" id="PR00598">
    <property type="entry name" value="HTHMARR"/>
</dbReference>
<protein>
    <submittedName>
        <fullName evidence="2">FIG045343: Transcriptional regulator, MarR family</fullName>
    </submittedName>
</protein>
<feature type="domain" description="HTH marR-type" evidence="1">
    <location>
        <begin position="9"/>
        <end position="145"/>
    </location>
</feature>
<accession>A0A6J4KSV3</accession>
<dbReference type="SMART" id="SM00347">
    <property type="entry name" value="HTH_MARR"/>
    <property type="match status" value="1"/>
</dbReference>
<reference evidence="2" key="1">
    <citation type="submission" date="2020-02" db="EMBL/GenBank/DDBJ databases">
        <authorList>
            <person name="Meier V. D."/>
        </authorList>
    </citation>
    <scope>NUCLEOTIDE SEQUENCE</scope>
    <source>
        <strain evidence="2">AVDCRST_MAG90</strain>
    </source>
</reference>
<dbReference type="InterPro" id="IPR036388">
    <property type="entry name" value="WH-like_DNA-bd_sf"/>
</dbReference>
<dbReference type="EMBL" id="CADCUC010000113">
    <property type="protein sequence ID" value="CAA9313247.1"/>
    <property type="molecule type" value="Genomic_DNA"/>
</dbReference>
<dbReference type="InterPro" id="IPR039422">
    <property type="entry name" value="MarR/SlyA-like"/>
</dbReference>
<dbReference type="InterPro" id="IPR036390">
    <property type="entry name" value="WH_DNA-bd_sf"/>
</dbReference>
<dbReference type="Gene3D" id="1.10.10.10">
    <property type="entry name" value="Winged helix-like DNA-binding domain superfamily/Winged helix DNA-binding domain"/>
    <property type="match status" value="1"/>
</dbReference>
<dbReference type="Pfam" id="PF12802">
    <property type="entry name" value="MarR_2"/>
    <property type="match status" value="1"/>
</dbReference>